<dbReference type="PANTHER" id="PTHR21663">
    <property type="entry name" value="HYPOTHETICAL HEAT DOMAIN-CONTAINING"/>
    <property type="match status" value="1"/>
</dbReference>
<dbReference type="PANTHER" id="PTHR21663:SF0">
    <property type="entry name" value="HEAT REPEAT-CONTAINING PROTEIN 5B"/>
    <property type="match status" value="1"/>
</dbReference>
<dbReference type="InterPro" id="IPR040108">
    <property type="entry name" value="Laa1/Sip1/HEATR5"/>
</dbReference>
<dbReference type="GO" id="GO:0016020">
    <property type="term" value="C:membrane"/>
    <property type="evidence" value="ECO:0007669"/>
    <property type="project" value="TreeGrafter"/>
</dbReference>
<comment type="caution">
    <text evidence="1">The sequence shown here is derived from an EMBL/GenBank/DDBJ whole genome shotgun (WGS) entry which is preliminary data.</text>
</comment>
<dbReference type="GO" id="GO:0042147">
    <property type="term" value="P:retrograde transport, endosome to Golgi"/>
    <property type="evidence" value="ECO:0007669"/>
    <property type="project" value="TreeGrafter"/>
</dbReference>
<dbReference type="Proteomes" id="UP000728185">
    <property type="component" value="Unassembled WGS sequence"/>
</dbReference>
<proteinExistence type="predicted"/>
<organism evidence="1 2">
    <name type="scientific">Fasciolopsis buskii</name>
    <dbReference type="NCBI Taxonomy" id="27845"/>
    <lineage>
        <taxon>Eukaryota</taxon>
        <taxon>Metazoa</taxon>
        <taxon>Spiralia</taxon>
        <taxon>Lophotrochozoa</taxon>
        <taxon>Platyhelminthes</taxon>
        <taxon>Trematoda</taxon>
        <taxon>Digenea</taxon>
        <taxon>Plagiorchiida</taxon>
        <taxon>Echinostomata</taxon>
        <taxon>Echinostomatoidea</taxon>
        <taxon>Fasciolidae</taxon>
        <taxon>Fasciolopsis</taxon>
    </lineage>
</organism>
<gene>
    <name evidence="1" type="ORF">FBUS_11883</name>
</gene>
<dbReference type="GO" id="GO:0005794">
    <property type="term" value="C:Golgi apparatus"/>
    <property type="evidence" value="ECO:0007669"/>
    <property type="project" value="TreeGrafter"/>
</dbReference>
<dbReference type="AlphaFoldDB" id="A0A8E0VJ01"/>
<dbReference type="GO" id="GO:0030139">
    <property type="term" value="C:endocytic vesicle"/>
    <property type="evidence" value="ECO:0007669"/>
    <property type="project" value="TreeGrafter"/>
</dbReference>
<dbReference type="OrthoDB" id="6272661at2759"/>
<dbReference type="EMBL" id="LUCM01005887">
    <property type="protein sequence ID" value="KAA0192128.1"/>
    <property type="molecule type" value="Genomic_DNA"/>
</dbReference>
<protein>
    <submittedName>
        <fullName evidence="1">HEAT repeat-containing protein</fullName>
    </submittedName>
</protein>
<dbReference type="GO" id="GO:0006897">
    <property type="term" value="P:endocytosis"/>
    <property type="evidence" value="ECO:0007669"/>
    <property type="project" value="TreeGrafter"/>
</dbReference>
<dbReference type="Pfam" id="PF25468">
    <property type="entry name" value="HEAT_HEATR5A"/>
    <property type="match status" value="1"/>
</dbReference>
<accession>A0A8E0VJ01</accession>
<name>A0A8E0VJ01_9TREM</name>
<dbReference type="GO" id="GO:0008104">
    <property type="term" value="P:intracellular protein localization"/>
    <property type="evidence" value="ECO:0007669"/>
    <property type="project" value="TreeGrafter"/>
</dbReference>
<evidence type="ECO:0000313" key="2">
    <source>
        <dbReference type="Proteomes" id="UP000728185"/>
    </source>
</evidence>
<reference evidence="1" key="1">
    <citation type="submission" date="2019-05" db="EMBL/GenBank/DDBJ databases">
        <title>Annotation for the trematode Fasciolopsis buski.</title>
        <authorList>
            <person name="Choi Y.-J."/>
        </authorList>
    </citation>
    <scope>NUCLEOTIDE SEQUENCE</scope>
    <source>
        <strain evidence="1">HT</strain>
        <tissue evidence="1">Whole worm</tissue>
    </source>
</reference>
<dbReference type="GO" id="GO:0005829">
    <property type="term" value="C:cytosol"/>
    <property type="evidence" value="ECO:0007669"/>
    <property type="project" value="GOC"/>
</dbReference>
<sequence length="724" mass="79749">LLLTRDTIQTHLLCLQNVNQVLIAAEERLVKQREVWLSKDSTSEQPRPLLTPDSHGIANGFSMVSSVMLQTTSLVDAEMYELAEGGSLVNFPDTQEGNGIQSDLSVKTTIPSIGLQPGRSVVFAALEIVMCVIARYRPALLAQLRSSEFNKNGIASTDLKYTVPEARCSDSPDALFVLATAIRCCTFVPDLCAPTLLLSTLDLISENRTTGSDTSSKSARVVGKDNLLPVFLDIVVQLAQVCLIQPNDVNMPAGIDQYAPRDRMNRPDPTDLPELQSFMSAGSLINKDDNEISSTTAFFSTSPADTRRRLQARERQQRRLIRWTWQQAELADALTGLVQKLVQHHYPALASSTSVIRGGEKADKLDGKTHFGQVQPDSSSSTIIDDKNPHGIDFRTIANASFSSVTNNLPTDKRAQAAAQWYELVSIALWKLLLHEHLESEKTHTISSCCFASVALVSRIIPDCPARVLQYEPLRTELCSRLCQLWSRAGQAHPAKLTSDTVASCGVTTPWLGLTDRYVCMVAISSLIGHRDPVVSAFFVRTLTPQIFRWLYDLSCVISESDWENPPAITEPISRDDLTNTLHLAMELLESVIDLSDAASRPNLLVILVPLWCSLLCPNPPSAALVRQWKNSVSHCRPCTDEMACGVHLITLQHLVALAPRFPTEFRSVFNALGAGLRTRLERAIRQSHGISASTNKLVPNTVTSTDFARPVIQLKTDFSGFDK</sequence>
<keyword evidence="2" id="KW-1185">Reference proteome</keyword>
<evidence type="ECO:0000313" key="1">
    <source>
        <dbReference type="EMBL" id="KAA0192128.1"/>
    </source>
</evidence>
<feature type="non-terminal residue" evidence="1">
    <location>
        <position position="1"/>
    </location>
</feature>